<reference evidence="2" key="1">
    <citation type="submission" date="2022-04" db="EMBL/GenBank/DDBJ databases">
        <title>Hymenobacter sp. isolated from the air.</title>
        <authorList>
            <person name="Won M."/>
            <person name="Lee C.-M."/>
            <person name="Woen H.-Y."/>
            <person name="Kwon S.-W."/>
        </authorList>
    </citation>
    <scope>NUCLEOTIDE SEQUENCE</scope>
    <source>
        <strain evidence="2">5116S-3</strain>
    </source>
</reference>
<dbReference type="Pfam" id="PF06739">
    <property type="entry name" value="SBBP"/>
    <property type="match status" value="1"/>
</dbReference>
<dbReference type="SUPFAM" id="SSF63829">
    <property type="entry name" value="Calcium-dependent phosphotriesterase"/>
    <property type="match status" value="1"/>
</dbReference>
<dbReference type="RefSeq" id="WP_244673588.1">
    <property type="nucleotide sequence ID" value="NZ_CP095046.1"/>
</dbReference>
<dbReference type="Proteomes" id="UP000831796">
    <property type="component" value="Chromosome"/>
</dbReference>
<dbReference type="AlphaFoldDB" id="A0A8T9PY13"/>
<dbReference type="PANTHER" id="PTHR35580:SF1">
    <property type="entry name" value="PHYTASE-LIKE DOMAIN-CONTAINING PROTEIN"/>
    <property type="match status" value="1"/>
</dbReference>
<proteinExistence type="predicted"/>
<dbReference type="KEGG" id="hcu:MUN79_15485"/>
<evidence type="ECO:0000313" key="3">
    <source>
        <dbReference type="Proteomes" id="UP000831796"/>
    </source>
</evidence>
<dbReference type="Gene3D" id="2.120.10.30">
    <property type="entry name" value="TolB, C-terminal domain"/>
    <property type="match status" value="1"/>
</dbReference>
<evidence type="ECO:0000256" key="1">
    <source>
        <dbReference type="SAM" id="SignalP"/>
    </source>
</evidence>
<evidence type="ECO:0000313" key="2">
    <source>
        <dbReference type="EMBL" id="UOQ70164.1"/>
    </source>
</evidence>
<keyword evidence="3" id="KW-1185">Reference proteome</keyword>
<dbReference type="InterPro" id="IPR052918">
    <property type="entry name" value="Motility_Chemotaxis_Reg"/>
</dbReference>
<organism evidence="2 3">
    <name type="scientific">Hymenobacter cellulosilyticus</name>
    <dbReference type="NCBI Taxonomy" id="2932248"/>
    <lineage>
        <taxon>Bacteria</taxon>
        <taxon>Pseudomonadati</taxon>
        <taxon>Bacteroidota</taxon>
        <taxon>Cytophagia</taxon>
        <taxon>Cytophagales</taxon>
        <taxon>Hymenobacteraceae</taxon>
        <taxon>Hymenobacter</taxon>
    </lineage>
</organism>
<dbReference type="EMBL" id="CP095046">
    <property type="protein sequence ID" value="UOQ70164.1"/>
    <property type="molecule type" value="Genomic_DNA"/>
</dbReference>
<sequence>MRISTLCAVRYAVVVLLSFLTGLSAVAQTAPVWQSVISLGGQHSISGFTIDGAGNYYLTGYFSRPVTIAGRQLTTAGGFDGYVAKLSPSGTLLWLHQLGSTDHDHVHSVAVDKVGNVYVTGSATGTLALGNNLTFTGPAGTEGTMFLIRYSPQGIAEWVQQSNTIAFSTGTSMGFDAAGNLYLTGLYERALTIGSTTITSSNSLRTTRTGYLSRFAAATGSLQSLKTVFHSDATRAVFNGPKLIVLPTGSTYILTSILSNATFGSSTTVTHPNPDSKLNGIAAKYDAQGTLEWVQHFKGGDNRIDAGVADAAGNLFVVGDFYGTTAFGSSILTTSGYINSYDTYLTKISSQGVMQWIQRSVGDGDEHWNDVKLDASGSPYVSGSFQLTTAFGSLSLTAFGSGFHDIVVAAYTPQGQIKWVKQAGSTGFAFDYAQFLAFTSQYDLSVLGNVGGNSTFGPLSLSAGTTENTFLAHLNTSVLATQTPRPSALSMYPNPATDWVQLSACL</sequence>
<keyword evidence="1" id="KW-0732">Signal</keyword>
<gene>
    <name evidence="2" type="ORF">MUN79_15485</name>
</gene>
<feature type="signal peptide" evidence="1">
    <location>
        <begin position="1"/>
        <end position="27"/>
    </location>
</feature>
<dbReference type="InterPro" id="IPR010620">
    <property type="entry name" value="SBBP_repeat"/>
</dbReference>
<dbReference type="InterPro" id="IPR011042">
    <property type="entry name" value="6-blade_b-propeller_TolB-like"/>
</dbReference>
<protein>
    <submittedName>
        <fullName evidence="2">SBBP repeat-containing protein</fullName>
    </submittedName>
</protein>
<name>A0A8T9PY13_9BACT</name>
<accession>A0A8T9PY13</accession>
<dbReference type="PANTHER" id="PTHR35580">
    <property type="entry name" value="CELL SURFACE GLYCOPROTEIN (S-LAYER PROTEIN)-LIKE PROTEIN"/>
    <property type="match status" value="1"/>
</dbReference>
<feature type="chain" id="PRO_5035792016" evidence="1">
    <location>
        <begin position="28"/>
        <end position="506"/>
    </location>
</feature>